<dbReference type="SUPFAM" id="SSF47323">
    <property type="entry name" value="Anticodon-binding domain of a subclass of class I aminoacyl-tRNA synthetases"/>
    <property type="match status" value="1"/>
</dbReference>
<dbReference type="PRINTS" id="PR00986">
    <property type="entry name" value="TRNASYNTHVAL"/>
</dbReference>
<dbReference type="GO" id="GO:0004832">
    <property type="term" value="F:valine-tRNA ligase activity"/>
    <property type="evidence" value="ECO:0007669"/>
    <property type="project" value="UniProtKB-EC"/>
</dbReference>
<evidence type="ECO:0000256" key="1">
    <source>
        <dbReference type="ARBA" id="ARBA00004496"/>
    </source>
</evidence>
<evidence type="ECO:0000256" key="7">
    <source>
        <dbReference type="ARBA" id="ARBA00022917"/>
    </source>
</evidence>
<dbReference type="CDD" id="cd07962">
    <property type="entry name" value="Anticodon_Ia_Val"/>
    <property type="match status" value="1"/>
</dbReference>
<evidence type="ECO:0000259" key="12">
    <source>
        <dbReference type="Pfam" id="PF08264"/>
    </source>
</evidence>
<dbReference type="EMBL" id="LNQE01001424">
    <property type="protein sequence ID" value="KUG17736.1"/>
    <property type="molecule type" value="Genomic_DNA"/>
</dbReference>
<dbReference type="Gene3D" id="1.10.730.10">
    <property type="entry name" value="Isoleucyl-tRNA Synthetase, Domain 1"/>
    <property type="match status" value="1"/>
</dbReference>
<keyword evidence="5" id="KW-0547">Nucleotide-binding</keyword>
<dbReference type="InterPro" id="IPR002300">
    <property type="entry name" value="aa-tRNA-synth_Ia"/>
</dbReference>
<proteinExistence type="inferred from homology"/>
<keyword evidence="3" id="KW-0963">Cytoplasm</keyword>
<dbReference type="GO" id="GO:0006438">
    <property type="term" value="P:valyl-tRNA aminoacylation"/>
    <property type="evidence" value="ECO:0007669"/>
    <property type="project" value="InterPro"/>
</dbReference>
<dbReference type="CDD" id="cd00817">
    <property type="entry name" value="ValRS_core"/>
    <property type="match status" value="1"/>
</dbReference>
<keyword evidence="4 13" id="KW-0436">Ligase</keyword>
<dbReference type="InterPro" id="IPR014729">
    <property type="entry name" value="Rossmann-like_a/b/a_fold"/>
</dbReference>
<dbReference type="Pfam" id="PF00133">
    <property type="entry name" value="tRNA-synt_1"/>
    <property type="match status" value="1"/>
</dbReference>
<dbReference type="InterPro" id="IPR002303">
    <property type="entry name" value="Valyl-tRNA_ligase"/>
</dbReference>
<dbReference type="PANTHER" id="PTHR11946">
    <property type="entry name" value="VALYL-TRNA SYNTHETASES"/>
    <property type="match status" value="1"/>
</dbReference>
<keyword evidence="6" id="KW-0067">ATP-binding</keyword>
<dbReference type="EC" id="6.1.1.9" evidence="2"/>
<dbReference type="HAMAP" id="MF_02005">
    <property type="entry name" value="Val_tRNA_synth_type2"/>
    <property type="match status" value="1"/>
</dbReference>
<sequence>MSELSKEYNFKQVEEKWERSWDSSIYYFDWESKKPQYIIDTPPPYPTGNFHIGNALNWCYIDFAARYKRMRGYNVMFPQGWDCHGLPTEVKVEQLNHITKNQVPREEFRRLCEKLTEEAIDRFHKSMGRLGLSIDWSNEYATMKPEYYVKTQTSFVRMYQKGQIYREDHPVNWCPRCGTAIALAEVEYDSRTSTLNYMHFCAEDGEIEIATSRPELLAACVAVAVHPEDQRYQKYIGRTVKVPIFNYSVPVLADPAVDSSFGSGFVMICTFGDKQDVRWWMEHHLPLRQAIDRGGRMMPIAGPYSGLTVEETKEKITQDLTEQGIIFKQEPLEQNVGLCWRCKTPIEILSEQQWFVRIDALEIKKMAEEIEWIPAHMRVRLENWADSMEWDWCISRQRIFATPIPAWYCKNCHEALVAEESWLPLDPNLTQPKKKCKCGSSEFIPEQDVLDTWMDSSISALAVAGWPDRTDLRMPTQLRPQGHDIIRTWAFYTILRTRALEGIRPWDAILINGMALGEDGHKMSKSLNNFIRPEEVFESNGADALRQWAAIGGSPGNDIPFQWKEITAASRFQQKLWSIFRFSLPLIAPYDADSGQVDRWLSAELDLLITKTTEAMDRFQFDEALKAIRAFAWDVLADNYIELVKARLYGQDGPEKRAAQGTLFTALETLARLMAPFTPFLSEEIYHTLTGQSVHVQSWPVARGQPMDRAGLAIKEVASTLRRYKAEKGMALNSPLPGIVVYSDLDLETADLAGVANSPVESRTGKPSLEIKPIAVKPQMKVIGPRFRDKSQRIIMALMGMDPADIARQKEAGSIEVDLDGEILELPPEAAEVEIQTLSAGEAVDILKTKEATVLVRR</sequence>
<organism evidence="13">
    <name type="scientific">hydrocarbon metagenome</name>
    <dbReference type="NCBI Taxonomy" id="938273"/>
    <lineage>
        <taxon>unclassified sequences</taxon>
        <taxon>metagenomes</taxon>
        <taxon>ecological metagenomes</taxon>
    </lineage>
</organism>
<dbReference type="SUPFAM" id="SSF52374">
    <property type="entry name" value="Nucleotidylyl transferase"/>
    <property type="match status" value="1"/>
</dbReference>
<dbReference type="InterPro" id="IPR009008">
    <property type="entry name" value="Val/Leu/Ile-tRNA-synth_edit"/>
</dbReference>
<dbReference type="InterPro" id="IPR009080">
    <property type="entry name" value="tRNAsynth_Ia_anticodon-bd"/>
</dbReference>
<feature type="domain" description="Methionyl/Valyl/Leucyl/Isoleucyl-tRNA synthetase anticodon-binding" evidence="12">
    <location>
        <begin position="598"/>
        <end position="737"/>
    </location>
</feature>
<evidence type="ECO:0000256" key="8">
    <source>
        <dbReference type="ARBA" id="ARBA00023146"/>
    </source>
</evidence>
<reference evidence="13" key="1">
    <citation type="journal article" date="2015" name="Proc. Natl. Acad. Sci. U.S.A.">
        <title>Networks of energetic and metabolic interactions define dynamics in microbial communities.</title>
        <authorList>
            <person name="Embree M."/>
            <person name="Liu J.K."/>
            <person name="Al-Bassam M.M."/>
            <person name="Zengler K."/>
        </authorList>
    </citation>
    <scope>NUCLEOTIDE SEQUENCE</scope>
</reference>
<dbReference type="GO" id="GO:0005829">
    <property type="term" value="C:cytosol"/>
    <property type="evidence" value="ECO:0007669"/>
    <property type="project" value="TreeGrafter"/>
</dbReference>
<evidence type="ECO:0000256" key="2">
    <source>
        <dbReference type="ARBA" id="ARBA00013169"/>
    </source>
</evidence>
<dbReference type="InterPro" id="IPR033705">
    <property type="entry name" value="Anticodon_Ia_Val"/>
</dbReference>
<comment type="caution">
    <text evidence="13">The sequence shown here is derived from an EMBL/GenBank/DDBJ whole genome shotgun (WGS) entry which is preliminary data.</text>
</comment>
<dbReference type="AlphaFoldDB" id="A0A0W8FA41"/>
<dbReference type="PANTHER" id="PTHR11946:SF93">
    <property type="entry name" value="VALINE--TRNA LIGASE, CHLOROPLASTIC_MITOCHONDRIAL 2"/>
    <property type="match status" value="1"/>
</dbReference>
<dbReference type="InterPro" id="IPR001412">
    <property type="entry name" value="aa-tRNA-synth_I_CS"/>
</dbReference>
<name>A0A0W8FA41_9ZZZZ</name>
<dbReference type="NCBIfam" id="NF009687">
    <property type="entry name" value="PRK13208.1"/>
    <property type="match status" value="1"/>
</dbReference>
<dbReference type="Pfam" id="PF08264">
    <property type="entry name" value="Anticodon_1"/>
    <property type="match status" value="1"/>
</dbReference>
<dbReference type="Gene3D" id="3.40.50.620">
    <property type="entry name" value="HUPs"/>
    <property type="match status" value="2"/>
</dbReference>
<dbReference type="GO" id="GO:0005524">
    <property type="term" value="F:ATP binding"/>
    <property type="evidence" value="ECO:0007669"/>
    <property type="project" value="UniProtKB-KW"/>
</dbReference>
<feature type="domain" description="Aminoacyl-tRNA synthetase class Ia" evidence="11">
    <location>
        <begin position="19"/>
        <end position="559"/>
    </location>
</feature>
<dbReference type="GO" id="GO:0002161">
    <property type="term" value="F:aminoacyl-tRNA deacylase activity"/>
    <property type="evidence" value="ECO:0007669"/>
    <property type="project" value="InterPro"/>
</dbReference>
<evidence type="ECO:0000313" key="13">
    <source>
        <dbReference type="EMBL" id="KUG17736.1"/>
    </source>
</evidence>
<comment type="subcellular location">
    <subcellularLocation>
        <location evidence="1">Cytoplasm</location>
    </subcellularLocation>
</comment>
<dbReference type="InterPro" id="IPR013155">
    <property type="entry name" value="M/V/L/I-tRNA-synth_anticd-bd"/>
</dbReference>
<dbReference type="SUPFAM" id="SSF50677">
    <property type="entry name" value="ValRS/IleRS/LeuRS editing domain"/>
    <property type="match status" value="1"/>
</dbReference>
<protein>
    <recommendedName>
        <fullName evidence="2">valine--tRNA ligase</fullName>
        <ecNumber evidence="2">6.1.1.9</ecNumber>
    </recommendedName>
    <alternativeName>
        <fullName evidence="9">Valyl-tRNA synthetase</fullName>
    </alternativeName>
</protein>
<evidence type="ECO:0000259" key="11">
    <source>
        <dbReference type="Pfam" id="PF00133"/>
    </source>
</evidence>
<evidence type="ECO:0000256" key="3">
    <source>
        <dbReference type="ARBA" id="ARBA00022490"/>
    </source>
</evidence>
<evidence type="ECO:0000256" key="6">
    <source>
        <dbReference type="ARBA" id="ARBA00022840"/>
    </source>
</evidence>
<dbReference type="InterPro" id="IPR022874">
    <property type="entry name" value="Valine-tRNA_ligase_type_2"/>
</dbReference>
<dbReference type="FunFam" id="3.40.50.620:FF:000324">
    <property type="entry name" value="Valine--tRNA ligase"/>
    <property type="match status" value="1"/>
</dbReference>
<accession>A0A0W8FA41</accession>
<dbReference type="FunFam" id="3.40.50.620:FF:000192">
    <property type="entry name" value="Valine--tRNA ligase"/>
    <property type="match status" value="1"/>
</dbReference>
<keyword evidence="8 13" id="KW-0030">Aminoacyl-tRNA synthetase</keyword>
<dbReference type="NCBIfam" id="TIGR00422">
    <property type="entry name" value="valS"/>
    <property type="match status" value="1"/>
</dbReference>
<dbReference type="PROSITE" id="PS00178">
    <property type="entry name" value="AA_TRNA_LIGASE_I"/>
    <property type="match status" value="1"/>
</dbReference>
<evidence type="ECO:0000256" key="9">
    <source>
        <dbReference type="ARBA" id="ARBA00029936"/>
    </source>
</evidence>
<gene>
    <name evidence="13" type="ORF">ASZ90_012579</name>
</gene>
<evidence type="ECO:0000256" key="5">
    <source>
        <dbReference type="ARBA" id="ARBA00022741"/>
    </source>
</evidence>
<evidence type="ECO:0000256" key="4">
    <source>
        <dbReference type="ARBA" id="ARBA00022598"/>
    </source>
</evidence>
<evidence type="ECO:0000256" key="10">
    <source>
        <dbReference type="ARBA" id="ARBA00047552"/>
    </source>
</evidence>
<comment type="catalytic activity">
    <reaction evidence="10">
        <text>tRNA(Val) + L-valine + ATP = L-valyl-tRNA(Val) + AMP + diphosphate</text>
        <dbReference type="Rhea" id="RHEA:10704"/>
        <dbReference type="Rhea" id="RHEA-COMP:9672"/>
        <dbReference type="Rhea" id="RHEA-COMP:9708"/>
        <dbReference type="ChEBI" id="CHEBI:30616"/>
        <dbReference type="ChEBI" id="CHEBI:33019"/>
        <dbReference type="ChEBI" id="CHEBI:57762"/>
        <dbReference type="ChEBI" id="CHEBI:78442"/>
        <dbReference type="ChEBI" id="CHEBI:78537"/>
        <dbReference type="ChEBI" id="CHEBI:456215"/>
        <dbReference type="EC" id="6.1.1.9"/>
    </reaction>
</comment>
<keyword evidence="7" id="KW-0648">Protein biosynthesis</keyword>